<dbReference type="InterPro" id="IPR002401">
    <property type="entry name" value="Cyt_P450_E_grp-I"/>
</dbReference>
<dbReference type="GO" id="GO:0016705">
    <property type="term" value="F:oxidoreductase activity, acting on paired donors, with incorporation or reduction of molecular oxygen"/>
    <property type="evidence" value="ECO:0007669"/>
    <property type="project" value="InterPro"/>
</dbReference>
<dbReference type="PROSITE" id="PS00086">
    <property type="entry name" value="CYTOCHROME_P450"/>
    <property type="match status" value="1"/>
</dbReference>
<keyword evidence="5 7" id="KW-0408">Iron</keyword>
<dbReference type="GO" id="GO:0005506">
    <property type="term" value="F:iron ion binding"/>
    <property type="evidence" value="ECO:0007669"/>
    <property type="project" value="InterPro"/>
</dbReference>
<dbReference type="AlphaFoldDB" id="A0A0D2A132"/>
<dbReference type="InterPro" id="IPR050364">
    <property type="entry name" value="Cytochrome_P450_fung"/>
</dbReference>
<keyword evidence="4 8" id="KW-0560">Oxidoreductase</keyword>
<dbReference type="HOGENOM" id="CLU_001570_2_1_1"/>
<evidence type="ECO:0000256" key="1">
    <source>
        <dbReference type="ARBA" id="ARBA00001971"/>
    </source>
</evidence>
<dbReference type="GO" id="GO:0004497">
    <property type="term" value="F:monooxygenase activity"/>
    <property type="evidence" value="ECO:0007669"/>
    <property type="project" value="UniProtKB-KW"/>
</dbReference>
<evidence type="ECO:0000256" key="2">
    <source>
        <dbReference type="ARBA" id="ARBA00010617"/>
    </source>
</evidence>
<keyword evidence="7 8" id="KW-0349">Heme</keyword>
<evidence type="ECO:0000256" key="3">
    <source>
        <dbReference type="ARBA" id="ARBA00022723"/>
    </source>
</evidence>
<evidence type="ECO:0000313" key="9">
    <source>
        <dbReference type="EMBL" id="KIV92783.1"/>
    </source>
</evidence>
<dbReference type="OrthoDB" id="1103324at2759"/>
<gene>
    <name evidence="9" type="ORF">PV10_04049</name>
</gene>
<dbReference type="InterPro" id="IPR017972">
    <property type="entry name" value="Cyt_P450_CS"/>
</dbReference>
<evidence type="ECO:0000256" key="4">
    <source>
        <dbReference type="ARBA" id="ARBA00023002"/>
    </source>
</evidence>
<dbReference type="VEuPathDB" id="FungiDB:PV10_04049"/>
<evidence type="ECO:0000256" key="6">
    <source>
        <dbReference type="ARBA" id="ARBA00023033"/>
    </source>
</evidence>
<comment type="similarity">
    <text evidence="2 8">Belongs to the cytochrome P450 family.</text>
</comment>
<dbReference type="InterPro" id="IPR001128">
    <property type="entry name" value="Cyt_P450"/>
</dbReference>
<dbReference type="Proteomes" id="UP000054302">
    <property type="component" value="Unassembled WGS sequence"/>
</dbReference>
<dbReference type="GO" id="GO:0020037">
    <property type="term" value="F:heme binding"/>
    <property type="evidence" value="ECO:0007669"/>
    <property type="project" value="InterPro"/>
</dbReference>
<keyword evidence="3 7" id="KW-0479">Metal-binding</keyword>
<dbReference type="GeneID" id="27321894"/>
<accession>A0A0D2A132</accession>
<dbReference type="CDD" id="cd11065">
    <property type="entry name" value="CYP64-like"/>
    <property type="match status" value="1"/>
</dbReference>
<dbReference type="InterPro" id="IPR036396">
    <property type="entry name" value="Cyt_P450_sf"/>
</dbReference>
<dbReference type="PRINTS" id="PR00463">
    <property type="entry name" value="EP450I"/>
</dbReference>
<evidence type="ECO:0008006" key="11">
    <source>
        <dbReference type="Google" id="ProtNLM"/>
    </source>
</evidence>
<sequence length="544" mass="61888">MSSLMTHAGTVVVVAPVILLLVFLFQLTTSTIRWKNAPPGPPSLPIIGNLHQIPKRDLHLQYQKWGQQYGPIISLNLGSQKVVVLTSGEMIKKLVDKKSANYADRPKLYMQDIWEGSRIIMRGYDSLWKVERKLYHQFLNINRASRYIPYQDLETKQMIVDLISSPANFEDLITRSTLSVATSMAYGFRVLDRNSPVMQELLKNTHGFFVMVNSSKLLDWYPQLRPLVRNLPSWLYPMARKAKQVFYRERTQFRELYEDSKRASQLDDSLPSFAADISRARETWKGTENGDLLTEHAASYIAGIAMEGAADTTSNTLAGLIKAMMLFPEVQKKCHDELDRIVGSDRFPTIEDFESLPYIRQTAKEALRWLPTAISGAIPHAALADDVIDGYVIPKGATVVLAVWSANNDPALFPNPREFQPERHDPNLSFSEAAAAADFRNRDNWTFGAGRRICPGIHIAERTLFLSAARILWTFDIHKARDQYGQEIEVDRDEVTQSIAARPIPFPCSIVPRSEKHARIAREEWDEAQTLLDERGNYKQNVLR</sequence>
<comment type="cofactor">
    <cofactor evidence="1 7">
        <name>heme</name>
        <dbReference type="ChEBI" id="CHEBI:30413"/>
    </cofactor>
</comment>
<name>A0A0D2A132_EXOME</name>
<dbReference type="SUPFAM" id="SSF48264">
    <property type="entry name" value="Cytochrome P450"/>
    <property type="match status" value="1"/>
</dbReference>
<dbReference type="STRING" id="212818.A0A0D2A132"/>
<evidence type="ECO:0000256" key="8">
    <source>
        <dbReference type="RuleBase" id="RU000461"/>
    </source>
</evidence>
<dbReference type="RefSeq" id="XP_016224357.1">
    <property type="nucleotide sequence ID" value="XM_016368569.1"/>
</dbReference>
<reference evidence="9 10" key="1">
    <citation type="submission" date="2015-01" db="EMBL/GenBank/DDBJ databases">
        <title>The Genome Sequence of Exophiala mesophila CBS40295.</title>
        <authorList>
            <consortium name="The Broad Institute Genomics Platform"/>
            <person name="Cuomo C."/>
            <person name="de Hoog S."/>
            <person name="Gorbushina A."/>
            <person name="Stielow B."/>
            <person name="Teixiera M."/>
            <person name="Abouelleil A."/>
            <person name="Chapman S.B."/>
            <person name="Priest M."/>
            <person name="Young S.K."/>
            <person name="Wortman J."/>
            <person name="Nusbaum C."/>
            <person name="Birren B."/>
        </authorList>
    </citation>
    <scope>NUCLEOTIDE SEQUENCE [LARGE SCALE GENOMIC DNA]</scope>
    <source>
        <strain evidence="9 10">CBS 40295</strain>
    </source>
</reference>
<evidence type="ECO:0000256" key="7">
    <source>
        <dbReference type="PIRSR" id="PIRSR602401-1"/>
    </source>
</evidence>
<protein>
    <recommendedName>
        <fullName evidence="11">O-methylsterigmatocystin oxidoreductase</fullName>
    </recommendedName>
</protein>
<evidence type="ECO:0000256" key="5">
    <source>
        <dbReference type="ARBA" id="ARBA00023004"/>
    </source>
</evidence>
<dbReference type="PANTHER" id="PTHR46300:SF2">
    <property type="entry name" value="CYTOCHROME P450 MONOOXYGENASE ALNH-RELATED"/>
    <property type="match status" value="1"/>
</dbReference>
<feature type="binding site" description="axial binding residue" evidence="7">
    <location>
        <position position="454"/>
    </location>
    <ligand>
        <name>heme</name>
        <dbReference type="ChEBI" id="CHEBI:30413"/>
    </ligand>
    <ligandPart>
        <name>Fe</name>
        <dbReference type="ChEBI" id="CHEBI:18248"/>
    </ligandPart>
</feature>
<dbReference type="EMBL" id="KN847522">
    <property type="protein sequence ID" value="KIV92783.1"/>
    <property type="molecule type" value="Genomic_DNA"/>
</dbReference>
<evidence type="ECO:0000313" key="10">
    <source>
        <dbReference type="Proteomes" id="UP000054302"/>
    </source>
</evidence>
<dbReference type="Pfam" id="PF00067">
    <property type="entry name" value="p450"/>
    <property type="match status" value="1"/>
</dbReference>
<keyword evidence="6 8" id="KW-0503">Monooxygenase</keyword>
<organism evidence="9 10">
    <name type="scientific">Exophiala mesophila</name>
    <name type="common">Black yeast-like fungus</name>
    <dbReference type="NCBI Taxonomy" id="212818"/>
    <lineage>
        <taxon>Eukaryota</taxon>
        <taxon>Fungi</taxon>
        <taxon>Dikarya</taxon>
        <taxon>Ascomycota</taxon>
        <taxon>Pezizomycotina</taxon>
        <taxon>Eurotiomycetes</taxon>
        <taxon>Chaetothyriomycetidae</taxon>
        <taxon>Chaetothyriales</taxon>
        <taxon>Herpotrichiellaceae</taxon>
        <taxon>Exophiala</taxon>
    </lineage>
</organism>
<keyword evidence="10" id="KW-1185">Reference proteome</keyword>
<proteinExistence type="inferred from homology"/>
<dbReference type="PANTHER" id="PTHR46300">
    <property type="entry name" value="P450, PUTATIVE (EUROFUNG)-RELATED-RELATED"/>
    <property type="match status" value="1"/>
</dbReference>
<dbReference type="Gene3D" id="1.10.630.10">
    <property type="entry name" value="Cytochrome P450"/>
    <property type="match status" value="1"/>
</dbReference>
<dbReference type="OMA" id="IFEEMTW"/>